<dbReference type="InterPro" id="IPR051315">
    <property type="entry name" value="Bact_Chemotaxis_CheA"/>
</dbReference>
<protein>
    <recommendedName>
        <fullName evidence="2">HPt domain-containing protein</fullName>
    </recommendedName>
</protein>
<dbReference type="InterPro" id="IPR036641">
    <property type="entry name" value="HPT_dom_sf"/>
</dbReference>
<dbReference type="PANTHER" id="PTHR43395:SF10">
    <property type="entry name" value="CHEMOTAXIS PROTEIN CHEA"/>
    <property type="match status" value="1"/>
</dbReference>
<dbReference type="CDD" id="cd00088">
    <property type="entry name" value="HPT"/>
    <property type="match status" value="1"/>
</dbReference>
<comment type="caution">
    <text evidence="3">The sequence shown here is derived from an EMBL/GenBank/DDBJ whole genome shotgun (WGS) entry which is preliminary data.</text>
</comment>
<dbReference type="PANTHER" id="PTHR43395">
    <property type="entry name" value="SENSOR HISTIDINE KINASE CHEA"/>
    <property type="match status" value="1"/>
</dbReference>
<sequence>MDPMYITYFEETEELLQKAEECLIRLEIGYSSDDVNELFRIAHSIKGSSQMIGYDQIGNLTHKIEDLLDFVRKGRVRLDSQVLRLCFEGLDYVKKLFESKKTMIDEQNDKDVIQASEKLEGEIDQILKGHSEEKSKREKTAPTGGIVSTLKETKSIAKNRVYISIFFSDDAPMIQALLFMIFNNIKEIGSLIYSNISDDDIFATLADRQISSCVMILNTDMEASELYPYFEMMYVEKVSIVDISDCRLLDQAVPNDKRSLAFFELFFDQYKKMHPLLFDNQNMDSVELGKSSGNSRLKSIMKRILFLLMPCCRKLYNFMIYVCSC</sequence>
<accession>A0ABR5AGR8</accession>
<proteinExistence type="predicted"/>
<dbReference type="Pfam" id="PF01627">
    <property type="entry name" value="Hpt"/>
    <property type="match status" value="1"/>
</dbReference>
<keyword evidence="4" id="KW-1185">Reference proteome</keyword>
<dbReference type="SUPFAM" id="SSF55052">
    <property type="entry name" value="CheY-binding domain of CheA"/>
    <property type="match status" value="1"/>
</dbReference>
<keyword evidence="1" id="KW-0597">Phosphoprotein</keyword>
<dbReference type="Proteomes" id="UP000031967">
    <property type="component" value="Unassembled WGS sequence"/>
</dbReference>
<name>A0ABR5AGR8_9BACL</name>
<dbReference type="InterPro" id="IPR010808">
    <property type="entry name" value="CheA_P2-bd"/>
</dbReference>
<reference evidence="3 4" key="1">
    <citation type="submission" date="2014-12" db="EMBL/GenBank/DDBJ databases">
        <title>Draft genome sequence of Paenibacillus kamchatkensis strain B-2647.</title>
        <authorList>
            <person name="Karlyshev A.V."/>
            <person name="Kudryashova E.B."/>
        </authorList>
    </citation>
    <scope>NUCLEOTIDE SEQUENCE [LARGE SCALE GENOMIC DNA]</scope>
    <source>
        <strain evidence="3 4">VKM B-2647</strain>
    </source>
</reference>
<feature type="modified residue" description="Phosphohistidine" evidence="1">
    <location>
        <position position="43"/>
    </location>
</feature>
<dbReference type="InterPro" id="IPR035891">
    <property type="entry name" value="CheY-binding_CheA"/>
</dbReference>
<dbReference type="RefSeq" id="WP_041048301.1">
    <property type="nucleotide sequence ID" value="NZ_JXAK01000024.1"/>
</dbReference>
<dbReference type="InterPro" id="IPR008207">
    <property type="entry name" value="Sig_transdc_His_kin_Hpt_dom"/>
</dbReference>
<dbReference type="PROSITE" id="PS50894">
    <property type="entry name" value="HPT"/>
    <property type="match status" value="1"/>
</dbReference>
<gene>
    <name evidence="3" type="ORF">SD70_14750</name>
</gene>
<evidence type="ECO:0000313" key="3">
    <source>
        <dbReference type="EMBL" id="KIL40226.1"/>
    </source>
</evidence>
<evidence type="ECO:0000259" key="2">
    <source>
        <dbReference type="PROSITE" id="PS50894"/>
    </source>
</evidence>
<feature type="domain" description="HPt" evidence="2">
    <location>
        <begin position="1"/>
        <end position="100"/>
    </location>
</feature>
<evidence type="ECO:0000313" key="4">
    <source>
        <dbReference type="Proteomes" id="UP000031967"/>
    </source>
</evidence>
<dbReference type="Pfam" id="PF07194">
    <property type="entry name" value="P2"/>
    <property type="match status" value="1"/>
</dbReference>
<dbReference type="Gene3D" id="1.20.120.160">
    <property type="entry name" value="HPT domain"/>
    <property type="match status" value="1"/>
</dbReference>
<dbReference type="SMART" id="SM00073">
    <property type="entry name" value="HPT"/>
    <property type="match status" value="1"/>
</dbReference>
<organism evidence="3 4">
    <name type="scientific">Gordoniibacillus kamchatkensis</name>
    <dbReference type="NCBI Taxonomy" id="1590651"/>
    <lineage>
        <taxon>Bacteria</taxon>
        <taxon>Bacillati</taxon>
        <taxon>Bacillota</taxon>
        <taxon>Bacilli</taxon>
        <taxon>Bacillales</taxon>
        <taxon>Paenibacillaceae</taxon>
        <taxon>Gordoniibacillus</taxon>
    </lineage>
</organism>
<dbReference type="SUPFAM" id="SSF47226">
    <property type="entry name" value="Histidine-containing phosphotransfer domain, HPT domain"/>
    <property type="match status" value="1"/>
</dbReference>
<dbReference type="EMBL" id="JXAK01000024">
    <property type="protein sequence ID" value="KIL40226.1"/>
    <property type="molecule type" value="Genomic_DNA"/>
</dbReference>
<evidence type="ECO:0000256" key="1">
    <source>
        <dbReference type="PROSITE-ProRule" id="PRU00110"/>
    </source>
</evidence>